<evidence type="ECO:0000256" key="2">
    <source>
        <dbReference type="ARBA" id="ARBA00022679"/>
    </source>
</evidence>
<keyword evidence="3 6" id="KW-0547">Nucleotide-binding</keyword>
<dbReference type="Proteomes" id="UP001489004">
    <property type="component" value="Unassembled WGS sequence"/>
</dbReference>
<evidence type="ECO:0000256" key="5">
    <source>
        <dbReference type="ARBA" id="ARBA00022840"/>
    </source>
</evidence>
<feature type="binding site" evidence="6">
    <location>
        <position position="322"/>
    </location>
    <ligand>
        <name>ATP</name>
        <dbReference type="ChEBI" id="CHEBI:30616"/>
    </ligand>
</feature>
<accession>A0AAW1PAY3</accession>
<gene>
    <name evidence="10" type="ORF">WJX72_001765</name>
</gene>
<evidence type="ECO:0000256" key="1">
    <source>
        <dbReference type="ARBA" id="ARBA00022527"/>
    </source>
</evidence>
<feature type="compositionally biased region" description="Polar residues" evidence="7">
    <location>
        <begin position="554"/>
        <end position="580"/>
    </location>
</feature>
<evidence type="ECO:0000256" key="3">
    <source>
        <dbReference type="ARBA" id="ARBA00022741"/>
    </source>
</evidence>
<dbReference type="InterPro" id="IPR001245">
    <property type="entry name" value="Ser-Thr/Tyr_kinase_cat_dom"/>
</dbReference>
<evidence type="ECO:0000256" key="6">
    <source>
        <dbReference type="PROSITE-ProRule" id="PRU10141"/>
    </source>
</evidence>
<organism evidence="10 11">
    <name type="scientific">[Myrmecia] bisecta</name>
    <dbReference type="NCBI Taxonomy" id="41462"/>
    <lineage>
        <taxon>Eukaryota</taxon>
        <taxon>Viridiplantae</taxon>
        <taxon>Chlorophyta</taxon>
        <taxon>core chlorophytes</taxon>
        <taxon>Trebouxiophyceae</taxon>
        <taxon>Trebouxiales</taxon>
        <taxon>Trebouxiaceae</taxon>
        <taxon>Myrmecia</taxon>
    </lineage>
</organism>
<feature type="chain" id="PRO_5043799916" description="Protein kinase domain-containing protein" evidence="8">
    <location>
        <begin position="19"/>
        <end position="652"/>
    </location>
</feature>
<feature type="compositionally biased region" description="Low complexity" evidence="7">
    <location>
        <begin position="29"/>
        <end position="49"/>
    </location>
</feature>
<keyword evidence="5 6" id="KW-0067">ATP-binding</keyword>
<evidence type="ECO:0000256" key="7">
    <source>
        <dbReference type="SAM" id="MobiDB-lite"/>
    </source>
</evidence>
<dbReference type="PROSITE" id="PS00108">
    <property type="entry name" value="PROTEIN_KINASE_ST"/>
    <property type="match status" value="1"/>
</dbReference>
<keyword evidence="11" id="KW-1185">Reference proteome</keyword>
<dbReference type="SMART" id="SM00220">
    <property type="entry name" value="S_TKc"/>
    <property type="match status" value="1"/>
</dbReference>
<keyword evidence="8" id="KW-0732">Signal</keyword>
<evidence type="ECO:0000259" key="9">
    <source>
        <dbReference type="PROSITE" id="PS50011"/>
    </source>
</evidence>
<feature type="region of interest" description="Disordered" evidence="7">
    <location>
        <begin position="19"/>
        <end position="53"/>
    </location>
</feature>
<dbReference type="InterPro" id="IPR000719">
    <property type="entry name" value="Prot_kinase_dom"/>
</dbReference>
<protein>
    <recommendedName>
        <fullName evidence="9">Protein kinase domain-containing protein</fullName>
    </recommendedName>
</protein>
<dbReference type="AlphaFoldDB" id="A0AAW1PAY3"/>
<keyword evidence="4" id="KW-0418">Kinase</keyword>
<dbReference type="SUPFAM" id="SSF56112">
    <property type="entry name" value="Protein kinase-like (PK-like)"/>
    <property type="match status" value="1"/>
</dbReference>
<dbReference type="InterPro" id="IPR017441">
    <property type="entry name" value="Protein_kinase_ATP_BS"/>
</dbReference>
<evidence type="ECO:0000256" key="4">
    <source>
        <dbReference type="ARBA" id="ARBA00022777"/>
    </source>
</evidence>
<dbReference type="Gene3D" id="1.10.510.10">
    <property type="entry name" value="Transferase(Phosphotransferase) domain 1"/>
    <property type="match status" value="1"/>
</dbReference>
<keyword evidence="2" id="KW-0808">Transferase</keyword>
<evidence type="ECO:0000313" key="10">
    <source>
        <dbReference type="EMBL" id="KAK9805505.1"/>
    </source>
</evidence>
<sequence length="652" mass="70204">MAILHLLRLSLILATATAQPTYSPPQSPTNPSASSPTAPGSSSSGSSPPAVDSALQPSLNTSAYLTPADFAASPDGFIPFGTTIYRIYGPGLLPITDEFRQAAVPVFVDQYTQAGLPVDPLWLNITPAVSAPDETVAVSLDMVHLFAGYASLPASDNNASSFDQYQAVDAFITNTWSITSLFPSFGGLEGTFDRQYEAAFAQHGFTVHVFTVQYIIDEAALPLFAKLPLPILGSYSISVQLIGTDVSPFDVRKQTLVASTLNNLLQSDSAAATMRVAQSWDISEGEIEVCRRPSGSSWVLGEGSFGMVFRAVRGGIHDVAVKILTHADAEQLQQFRKEISILKSLSFNRNIVQFYGACLQAGKPMLVLEYMEGGDLRQAMASARGAELRWCRKGQMVALDIARGLHFLHTHKVMHSDLKTGNVLLTRDFHCAKIGDVGLARIMSSQYLSMTASVGGTFAYAAPELLLNQRCSEKVDIYSFGIVLHEMVTGEQAQRGQLREVKVPEECPDAIAKLIDNCLELDPARRPTAKEVFYLIRDSLDHGPEAAPARPVSSLATDEPTVSSDPENLSGTLSDRSQSSLVRQMSLQRSRLLIPDAMPDAYAAFADTETSASDTPHASWEVALGGLHPETIDESAEGDAAMTLASGIPFPK</sequence>
<feature type="region of interest" description="Disordered" evidence="7">
    <location>
        <begin position="545"/>
        <end position="580"/>
    </location>
</feature>
<dbReference type="PROSITE" id="PS50011">
    <property type="entry name" value="PROTEIN_KINASE_DOM"/>
    <property type="match status" value="1"/>
</dbReference>
<dbReference type="PANTHER" id="PTHR44329">
    <property type="entry name" value="SERINE/THREONINE-PROTEIN KINASE TNNI3K-RELATED"/>
    <property type="match status" value="1"/>
</dbReference>
<reference evidence="10 11" key="1">
    <citation type="journal article" date="2024" name="Nat. Commun.">
        <title>Phylogenomics reveals the evolutionary origins of lichenization in chlorophyte algae.</title>
        <authorList>
            <person name="Puginier C."/>
            <person name="Libourel C."/>
            <person name="Otte J."/>
            <person name="Skaloud P."/>
            <person name="Haon M."/>
            <person name="Grisel S."/>
            <person name="Petersen M."/>
            <person name="Berrin J.G."/>
            <person name="Delaux P.M."/>
            <person name="Dal Grande F."/>
            <person name="Keller J."/>
        </authorList>
    </citation>
    <scope>NUCLEOTIDE SEQUENCE [LARGE SCALE GENOMIC DNA]</scope>
    <source>
        <strain evidence="10 11">SAG 2043</strain>
    </source>
</reference>
<dbReference type="InterPro" id="IPR051681">
    <property type="entry name" value="Ser/Thr_Kinases-Pseudokinases"/>
</dbReference>
<comment type="caution">
    <text evidence="10">The sequence shown here is derived from an EMBL/GenBank/DDBJ whole genome shotgun (WGS) entry which is preliminary data.</text>
</comment>
<dbReference type="GO" id="GO:0004674">
    <property type="term" value="F:protein serine/threonine kinase activity"/>
    <property type="evidence" value="ECO:0007669"/>
    <property type="project" value="TreeGrafter"/>
</dbReference>
<dbReference type="PROSITE" id="PS00107">
    <property type="entry name" value="PROTEIN_KINASE_ATP"/>
    <property type="match status" value="1"/>
</dbReference>
<dbReference type="InterPro" id="IPR011009">
    <property type="entry name" value="Kinase-like_dom_sf"/>
</dbReference>
<feature type="signal peptide" evidence="8">
    <location>
        <begin position="1"/>
        <end position="18"/>
    </location>
</feature>
<name>A0AAW1PAY3_9CHLO</name>
<keyword evidence="1" id="KW-0723">Serine/threonine-protein kinase</keyword>
<evidence type="ECO:0000313" key="11">
    <source>
        <dbReference type="Proteomes" id="UP001489004"/>
    </source>
</evidence>
<dbReference type="GO" id="GO:0005524">
    <property type="term" value="F:ATP binding"/>
    <property type="evidence" value="ECO:0007669"/>
    <property type="project" value="UniProtKB-UniRule"/>
</dbReference>
<proteinExistence type="predicted"/>
<dbReference type="CDD" id="cd13999">
    <property type="entry name" value="STKc_MAP3K-like"/>
    <property type="match status" value="1"/>
</dbReference>
<dbReference type="Pfam" id="PF07714">
    <property type="entry name" value="PK_Tyr_Ser-Thr"/>
    <property type="match status" value="1"/>
</dbReference>
<feature type="domain" description="Protein kinase" evidence="9">
    <location>
        <begin position="294"/>
        <end position="540"/>
    </location>
</feature>
<evidence type="ECO:0000256" key="8">
    <source>
        <dbReference type="SAM" id="SignalP"/>
    </source>
</evidence>
<dbReference type="EMBL" id="JALJOR010000015">
    <property type="protein sequence ID" value="KAK9805505.1"/>
    <property type="molecule type" value="Genomic_DNA"/>
</dbReference>
<dbReference type="InterPro" id="IPR008271">
    <property type="entry name" value="Ser/Thr_kinase_AS"/>
</dbReference>